<gene>
    <name evidence="1" type="ORF">GCM10009431_05600</name>
</gene>
<reference evidence="2" key="1">
    <citation type="journal article" date="2019" name="Int. J. Syst. Evol. Microbiol.">
        <title>The Global Catalogue of Microorganisms (GCM) 10K type strain sequencing project: providing services to taxonomists for standard genome sequencing and annotation.</title>
        <authorList>
            <consortium name="The Broad Institute Genomics Platform"/>
            <consortium name="The Broad Institute Genome Sequencing Center for Infectious Disease"/>
            <person name="Wu L."/>
            <person name="Ma J."/>
        </authorList>
    </citation>
    <scope>NUCLEOTIDE SEQUENCE [LARGE SCALE GENOMIC DNA]</scope>
    <source>
        <strain evidence="2">JCM 15976</strain>
    </source>
</reference>
<sequence>MYLGQLTTYNNMKKNIMKVKYIWLLAVLLGFTACENDDDSSNGGGMELPALTAGEADFSNYVSVGNSLTAGFSDNALFIASQENSLPNILATQFAFAGGGSFTQPLMNDNIGGLILGGTPVFHPLTGEQLFKPRLVTTGGAPQDLEDVIGPVTSTTDFLLNNPTGPFNNMGVPGAASFHLIAPGYGNIANFPAAANPYFIRMTGATPDASVLELAMAQSPTFFTLWAGNNDVLGYATSGGDGSSTITDQATFDFAINTLVTTLTSGGAKGVMANIPDVTSIPHFTTVPHNPLDPTNEDFGPQIPLLNSIFGAINQIYVALGQPERAIVFSETEASAVVIKDESLDDISAQITGALMASPTFPAFIAQFGLDGSNPIVVQLVANLLGQTYGQTRQATENDLFVLPSSSVIGEVNMDYAGFLAGQGLPAELAGQFAIEGITLPLEDKWVLIPTEQAEIASATASFNATLETAATSAGLAFVDANSLMMQLASSGYSDGDFTLTSDLVTGGAFSLDGVHPTSRGYALLANEFMKAIDATYGSNFEASGNLVNIGNYPTNYSPTLQ</sequence>
<proteinExistence type="predicted"/>
<dbReference type="EMBL" id="BAAAGF010000001">
    <property type="protein sequence ID" value="GAA0738062.1"/>
    <property type="molecule type" value="Genomic_DNA"/>
</dbReference>
<keyword evidence="2" id="KW-1185">Reference proteome</keyword>
<comment type="caution">
    <text evidence="1">The sequence shown here is derived from an EMBL/GenBank/DDBJ whole genome shotgun (WGS) entry which is preliminary data.</text>
</comment>
<dbReference type="Gene3D" id="3.40.50.1110">
    <property type="entry name" value="SGNH hydrolase"/>
    <property type="match status" value="1"/>
</dbReference>
<keyword evidence="1" id="KW-0378">Hydrolase</keyword>
<protein>
    <submittedName>
        <fullName evidence="1">SGNH/GDSL hydrolase family protein</fullName>
    </submittedName>
</protein>
<evidence type="ECO:0000313" key="2">
    <source>
        <dbReference type="Proteomes" id="UP001500736"/>
    </source>
</evidence>
<organism evidence="1 2">
    <name type="scientific">Gaetbulibacter jejuensis</name>
    <dbReference type="NCBI Taxonomy" id="584607"/>
    <lineage>
        <taxon>Bacteria</taxon>
        <taxon>Pseudomonadati</taxon>
        <taxon>Bacteroidota</taxon>
        <taxon>Flavobacteriia</taxon>
        <taxon>Flavobacteriales</taxon>
        <taxon>Flavobacteriaceae</taxon>
        <taxon>Gaetbulibacter</taxon>
    </lineage>
</organism>
<name>A0ABP3UPS3_9FLAO</name>
<dbReference type="InterPro" id="IPR036514">
    <property type="entry name" value="SGNH_hydro_sf"/>
</dbReference>
<evidence type="ECO:0000313" key="1">
    <source>
        <dbReference type="EMBL" id="GAA0738062.1"/>
    </source>
</evidence>
<dbReference type="GO" id="GO:0016787">
    <property type="term" value="F:hydrolase activity"/>
    <property type="evidence" value="ECO:0007669"/>
    <property type="project" value="UniProtKB-KW"/>
</dbReference>
<dbReference type="SUPFAM" id="SSF52266">
    <property type="entry name" value="SGNH hydrolase"/>
    <property type="match status" value="2"/>
</dbReference>
<dbReference type="Proteomes" id="UP001500736">
    <property type="component" value="Unassembled WGS sequence"/>
</dbReference>
<accession>A0ABP3UPS3</accession>